<dbReference type="Proteomes" id="UP000887564">
    <property type="component" value="Unplaced"/>
</dbReference>
<sequence length="97" mass="11471">MRLQLEKRCLEIYESWEKFEAVKESRATEKEARAEKSYEKKIRRMRQQFGAGSADHRGHVMSGWSLISRQADLYFENCSTREGSHKQWPPECMEGDV</sequence>
<evidence type="ECO:0000313" key="2">
    <source>
        <dbReference type="WBParaSite" id="PEQ_0001150201-mRNA-1"/>
    </source>
</evidence>
<evidence type="ECO:0000313" key="1">
    <source>
        <dbReference type="Proteomes" id="UP000887564"/>
    </source>
</evidence>
<dbReference type="AlphaFoldDB" id="A0A914RZF4"/>
<protein>
    <submittedName>
        <fullName evidence="2">Uncharacterized protein</fullName>
    </submittedName>
</protein>
<keyword evidence="1" id="KW-1185">Reference proteome</keyword>
<accession>A0A914RZF4</accession>
<reference evidence="2" key="1">
    <citation type="submission" date="2022-11" db="UniProtKB">
        <authorList>
            <consortium name="WormBaseParasite"/>
        </authorList>
    </citation>
    <scope>IDENTIFICATION</scope>
</reference>
<proteinExistence type="predicted"/>
<dbReference type="WBParaSite" id="PEQ_0001150201-mRNA-1">
    <property type="protein sequence ID" value="PEQ_0001150201-mRNA-1"/>
    <property type="gene ID" value="PEQ_0001150201"/>
</dbReference>
<name>A0A914RZF4_PAREQ</name>
<organism evidence="1 2">
    <name type="scientific">Parascaris equorum</name>
    <name type="common">Equine roundworm</name>
    <dbReference type="NCBI Taxonomy" id="6256"/>
    <lineage>
        <taxon>Eukaryota</taxon>
        <taxon>Metazoa</taxon>
        <taxon>Ecdysozoa</taxon>
        <taxon>Nematoda</taxon>
        <taxon>Chromadorea</taxon>
        <taxon>Rhabditida</taxon>
        <taxon>Spirurina</taxon>
        <taxon>Ascaridomorpha</taxon>
        <taxon>Ascaridoidea</taxon>
        <taxon>Ascarididae</taxon>
        <taxon>Parascaris</taxon>
    </lineage>
</organism>